<dbReference type="Gene3D" id="2.30.110.10">
    <property type="entry name" value="Electron Transport, Fmn-binding Protein, Chain A"/>
    <property type="match status" value="1"/>
</dbReference>
<keyword evidence="5" id="KW-1185">Reference proteome</keyword>
<feature type="region of interest" description="Disordered" evidence="2">
    <location>
        <begin position="1"/>
        <end position="36"/>
    </location>
</feature>
<evidence type="ECO:0000313" key="4">
    <source>
        <dbReference type="EMBL" id="WTP53650.1"/>
    </source>
</evidence>
<reference evidence="4" key="1">
    <citation type="submission" date="2022-10" db="EMBL/GenBank/DDBJ databases">
        <title>The complete genomes of actinobacterial strains from the NBC collection.</title>
        <authorList>
            <person name="Joergensen T.S."/>
            <person name="Alvarez Arevalo M."/>
            <person name="Sterndorff E.B."/>
            <person name="Faurdal D."/>
            <person name="Vuksanovic O."/>
            <person name="Mourched A.-S."/>
            <person name="Charusanti P."/>
            <person name="Shaw S."/>
            <person name="Blin K."/>
            <person name="Weber T."/>
        </authorList>
    </citation>
    <scope>NUCLEOTIDE SEQUENCE</scope>
    <source>
        <strain evidence="4">NBC_00189</strain>
    </source>
</reference>
<dbReference type="Pfam" id="PF01613">
    <property type="entry name" value="Flavin_Reduct"/>
    <property type="match status" value="1"/>
</dbReference>
<protein>
    <submittedName>
        <fullName evidence="4">Flavin reductase family protein</fullName>
    </submittedName>
</protein>
<evidence type="ECO:0000313" key="5">
    <source>
        <dbReference type="Proteomes" id="UP001432166"/>
    </source>
</evidence>
<keyword evidence="1" id="KW-0560">Oxidoreductase</keyword>
<proteinExistence type="predicted"/>
<dbReference type="InterPro" id="IPR002563">
    <property type="entry name" value="Flavin_Rdtase-like_dom"/>
</dbReference>
<dbReference type="InterPro" id="IPR012349">
    <property type="entry name" value="Split_barrel_FMN-bd"/>
</dbReference>
<feature type="compositionally biased region" description="Low complexity" evidence="2">
    <location>
        <begin position="8"/>
        <end position="32"/>
    </location>
</feature>
<gene>
    <name evidence="4" type="ORF">OG288_38215</name>
</gene>
<dbReference type="EMBL" id="CP108133">
    <property type="protein sequence ID" value="WTP53650.1"/>
    <property type="molecule type" value="Genomic_DNA"/>
</dbReference>
<dbReference type="PANTHER" id="PTHR30466:SF1">
    <property type="entry name" value="FMN REDUCTASE (NADH) RUTF"/>
    <property type="match status" value="1"/>
</dbReference>
<dbReference type="SUPFAM" id="SSF50475">
    <property type="entry name" value="FMN-binding split barrel"/>
    <property type="match status" value="1"/>
</dbReference>
<feature type="domain" description="Flavin reductase like" evidence="3">
    <location>
        <begin position="47"/>
        <end position="192"/>
    </location>
</feature>
<organism evidence="4 5">
    <name type="scientific">Streptomyces tauricus</name>
    <dbReference type="NCBI Taxonomy" id="68274"/>
    <lineage>
        <taxon>Bacteria</taxon>
        <taxon>Bacillati</taxon>
        <taxon>Actinomycetota</taxon>
        <taxon>Actinomycetes</taxon>
        <taxon>Kitasatosporales</taxon>
        <taxon>Streptomycetaceae</taxon>
        <taxon>Streptomyces</taxon>
        <taxon>Streptomyces aurantiacus group</taxon>
    </lineage>
</organism>
<sequence length="196" mass="20719">MTSTLLESQSPPGTSAPSTSQPSTSQPGASQPVSPAQDLAEAFRAAMSALAAPVTLVTCYDDLGRPRGLTASAVSSLSLAPPLFLVCLDRTSRTHDTLTGAEDFAVHLLGPGEEHLVKRFMRPAEHRFDGIPLAADSHRAPVIRDASLTLRCVRHDVLEGGDHTILVGRVTAVGGEPAHSGGLLWHRRGFAHARRP</sequence>
<evidence type="ECO:0000256" key="2">
    <source>
        <dbReference type="SAM" id="MobiDB-lite"/>
    </source>
</evidence>
<dbReference type="SMART" id="SM00903">
    <property type="entry name" value="Flavin_Reduct"/>
    <property type="match status" value="1"/>
</dbReference>
<dbReference type="InterPro" id="IPR050268">
    <property type="entry name" value="NADH-dep_flavin_reductase"/>
</dbReference>
<name>A0ABZ1JRH8_9ACTN</name>
<dbReference type="RefSeq" id="WP_328939373.1">
    <property type="nucleotide sequence ID" value="NZ_CP108133.1"/>
</dbReference>
<accession>A0ABZ1JRH8</accession>
<dbReference type="PANTHER" id="PTHR30466">
    <property type="entry name" value="FLAVIN REDUCTASE"/>
    <property type="match status" value="1"/>
</dbReference>
<evidence type="ECO:0000256" key="1">
    <source>
        <dbReference type="ARBA" id="ARBA00023002"/>
    </source>
</evidence>
<dbReference type="Proteomes" id="UP001432166">
    <property type="component" value="Chromosome"/>
</dbReference>
<evidence type="ECO:0000259" key="3">
    <source>
        <dbReference type="SMART" id="SM00903"/>
    </source>
</evidence>